<dbReference type="InterPro" id="IPR019775">
    <property type="entry name" value="WD40_repeat_CS"/>
</dbReference>
<dbReference type="PROSITE" id="PS50294">
    <property type="entry name" value="WD_REPEATS_REGION"/>
    <property type="match status" value="1"/>
</dbReference>
<keyword evidence="6" id="KW-1185">Reference proteome</keyword>
<dbReference type="EMBL" id="OX465086">
    <property type="protein sequence ID" value="CAI9260752.1"/>
    <property type="molecule type" value="Genomic_DNA"/>
</dbReference>
<dbReference type="PROSITE" id="PS00678">
    <property type="entry name" value="WD_REPEATS_1"/>
    <property type="match status" value="1"/>
</dbReference>
<dbReference type="Proteomes" id="UP001177003">
    <property type="component" value="Chromosome 0"/>
</dbReference>
<reference evidence="5" key="1">
    <citation type="submission" date="2023-04" db="EMBL/GenBank/DDBJ databases">
        <authorList>
            <person name="Vijverberg K."/>
            <person name="Xiong W."/>
            <person name="Schranz E."/>
        </authorList>
    </citation>
    <scope>NUCLEOTIDE SEQUENCE</scope>
</reference>
<dbReference type="InterPro" id="IPR001680">
    <property type="entry name" value="WD40_rpt"/>
</dbReference>
<dbReference type="PANTHER" id="PTHR22839">
    <property type="entry name" value="THO COMPLEX SUBUNIT 3 THO3"/>
    <property type="match status" value="1"/>
</dbReference>
<evidence type="ECO:0000313" key="6">
    <source>
        <dbReference type="Proteomes" id="UP001177003"/>
    </source>
</evidence>
<dbReference type="PROSITE" id="PS50082">
    <property type="entry name" value="WD_REPEATS_2"/>
    <property type="match status" value="1"/>
</dbReference>
<keyword evidence="1 4" id="KW-0853">WD repeat</keyword>
<evidence type="ECO:0000256" key="2">
    <source>
        <dbReference type="ARBA" id="ARBA00022737"/>
    </source>
</evidence>
<organism evidence="5 6">
    <name type="scientific">Lactuca saligna</name>
    <name type="common">Willowleaf lettuce</name>
    <dbReference type="NCBI Taxonomy" id="75948"/>
    <lineage>
        <taxon>Eukaryota</taxon>
        <taxon>Viridiplantae</taxon>
        <taxon>Streptophyta</taxon>
        <taxon>Embryophyta</taxon>
        <taxon>Tracheophyta</taxon>
        <taxon>Spermatophyta</taxon>
        <taxon>Magnoliopsida</taxon>
        <taxon>eudicotyledons</taxon>
        <taxon>Gunneridae</taxon>
        <taxon>Pentapetalae</taxon>
        <taxon>asterids</taxon>
        <taxon>campanulids</taxon>
        <taxon>Asterales</taxon>
        <taxon>Asteraceae</taxon>
        <taxon>Cichorioideae</taxon>
        <taxon>Cichorieae</taxon>
        <taxon>Lactucinae</taxon>
        <taxon>Lactuca</taxon>
    </lineage>
</organism>
<keyword evidence="2" id="KW-0677">Repeat</keyword>
<evidence type="ECO:0000256" key="1">
    <source>
        <dbReference type="ARBA" id="ARBA00022574"/>
    </source>
</evidence>
<comment type="similarity">
    <text evidence="3">Belongs to the THOC3 family.</text>
</comment>
<dbReference type="SMART" id="SM00320">
    <property type="entry name" value="WD40"/>
    <property type="match status" value="2"/>
</dbReference>
<accession>A0AA35VDG2</accession>
<dbReference type="PANTHER" id="PTHR22839:SF0">
    <property type="entry name" value="THO COMPLEX SUBUNIT 3"/>
    <property type="match status" value="1"/>
</dbReference>
<dbReference type="InterPro" id="IPR040132">
    <property type="entry name" value="Tex1/THOC3"/>
</dbReference>
<dbReference type="SUPFAM" id="SSF50978">
    <property type="entry name" value="WD40 repeat-like"/>
    <property type="match status" value="1"/>
</dbReference>
<dbReference type="GO" id="GO:0006406">
    <property type="term" value="P:mRNA export from nucleus"/>
    <property type="evidence" value="ECO:0007669"/>
    <property type="project" value="InterPro"/>
</dbReference>
<evidence type="ECO:0008006" key="7">
    <source>
        <dbReference type="Google" id="ProtNLM"/>
    </source>
</evidence>
<dbReference type="GO" id="GO:0000445">
    <property type="term" value="C:THO complex part of transcription export complex"/>
    <property type="evidence" value="ECO:0007669"/>
    <property type="project" value="TreeGrafter"/>
</dbReference>
<name>A0AA35VDG2_LACSI</name>
<dbReference type="InterPro" id="IPR036322">
    <property type="entry name" value="WD40_repeat_dom_sf"/>
</dbReference>
<evidence type="ECO:0000256" key="3">
    <source>
        <dbReference type="ARBA" id="ARBA00046343"/>
    </source>
</evidence>
<feature type="repeat" description="WD" evidence="4">
    <location>
        <begin position="59"/>
        <end position="101"/>
    </location>
</feature>
<proteinExistence type="inferred from homology"/>
<evidence type="ECO:0000313" key="5">
    <source>
        <dbReference type="EMBL" id="CAI9260752.1"/>
    </source>
</evidence>
<dbReference type="AlphaFoldDB" id="A0AA35VDG2"/>
<sequence length="154" mass="17062">MEFQFQGDDHSIMIYYPSAAGGVAWNYIGTKLAPGSVDQIAWVWHIEPHGHSKVKDLELNWHTNSVDQLCWDPKHADLIATASGDKNVCLWDVCSEKCSHQAELSGENINITYKQDGTHVAVGNRVNEIAWNMSGDMFFLTTLPSCAGNPSLTL</sequence>
<dbReference type="InterPro" id="IPR015943">
    <property type="entry name" value="WD40/YVTN_repeat-like_dom_sf"/>
</dbReference>
<gene>
    <name evidence="5" type="ORF">LSALG_LOCUS1579</name>
</gene>
<dbReference type="Gene3D" id="2.130.10.10">
    <property type="entry name" value="YVTN repeat-like/Quinoprotein amine dehydrogenase"/>
    <property type="match status" value="1"/>
</dbReference>
<protein>
    <recommendedName>
        <fullName evidence="7">Anaphase-promoting complex subunit 4 WD40 domain-containing protein</fullName>
    </recommendedName>
</protein>
<evidence type="ECO:0000256" key="4">
    <source>
        <dbReference type="PROSITE-ProRule" id="PRU00221"/>
    </source>
</evidence>